<keyword evidence="2" id="KW-0285">Flavoprotein</keyword>
<keyword evidence="6" id="KW-0472">Membrane</keyword>
<evidence type="ECO:0000256" key="5">
    <source>
        <dbReference type="ARBA" id="ARBA00023002"/>
    </source>
</evidence>
<dbReference type="InterPro" id="IPR036188">
    <property type="entry name" value="FAD/NAD-bd_sf"/>
</dbReference>
<keyword evidence="4" id="KW-0521">NADP</keyword>
<dbReference type="GO" id="GO:0004499">
    <property type="term" value="F:N,N-dimethylaniline monooxygenase activity"/>
    <property type="evidence" value="ECO:0007669"/>
    <property type="project" value="InterPro"/>
</dbReference>
<sequence>MRVAVIGGGPSGLVTLKYLKTAHEFLPGTEPIETRLFEANNDLGGAFKHRAYENAELVSSRQLTSFSDFRCPSDTPDFMSAEDYTRYLEDYCREFGLLSSVFINTSVTKVARAEDGTHVIHYLKNGQTSQWQCDAVAICSGLHVLPNIPHIQGLGNVPTVMHSSQFKHSMQFGEGKDVLIVGSGETGMDLAYLAVKSDTNSVTLSHRDGFHCGLKRAPDPIVFGQKPSFREKPNVPYDVGASSLFDTAYVHPVLRDSALAWGYWDKFAKWTAWVATGTQLGYDQWVGGVSPERYHASKCKQPSPLFFKLYFDLKLTICQVFFNKSTNAIPYLSAPYRPAQPSLLNKIRASIIDVPTIDTKGRTIDLAPWPQGIDSNGVVHFLENGRPEAERMKQVVCKPDVVILATGYTQDFLFLDASYARLGDANVRQVWKESDPSVAFIGFVRPSFGAIPPLSELQAQLWILNLLGRLPSPLSHEDHYRLQVPKTSRIQYGVDHESYAYQLAKDMGAAPAFSDMAARGWKVAACWALSANVNPKFRMVGPWKWDGAEQVMMTEIWETVTRRRGPWGHFTMSILPVLYFGTLSAVLFVFFTILDGLRLVWKLLTLDADI</sequence>
<evidence type="ECO:0000256" key="1">
    <source>
        <dbReference type="ARBA" id="ARBA00009183"/>
    </source>
</evidence>
<comment type="caution">
    <text evidence="7">The sequence shown here is derived from an EMBL/GenBank/DDBJ whole genome shotgun (WGS) entry which is preliminary data.</text>
</comment>
<keyword evidence="7" id="KW-0503">Monooxygenase</keyword>
<evidence type="ECO:0000256" key="6">
    <source>
        <dbReference type="SAM" id="Phobius"/>
    </source>
</evidence>
<dbReference type="InterPro" id="IPR036291">
    <property type="entry name" value="NAD(P)-bd_dom_sf"/>
</dbReference>
<evidence type="ECO:0000256" key="2">
    <source>
        <dbReference type="ARBA" id="ARBA00022630"/>
    </source>
</evidence>
<evidence type="ECO:0000313" key="7">
    <source>
        <dbReference type="EMBL" id="TVY90602.1"/>
    </source>
</evidence>
<keyword evidence="6" id="KW-1133">Transmembrane helix</keyword>
<evidence type="ECO:0000256" key="3">
    <source>
        <dbReference type="ARBA" id="ARBA00022827"/>
    </source>
</evidence>
<dbReference type="InterPro" id="IPR020946">
    <property type="entry name" value="Flavin_mOase-like"/>
</dbReference>
<dbReference type="EMBL" id="QGML01000806">
    <property type="protein sequence ID" value="TVY90602.1"/>
    <property type="molecule type" value="Genomic_DNA"/>
</dbReference>
<keyword evidence="3" id="KW-0274">FAD</keyword>
<dbReference type="SUPFAM" id="SSF51735">
    <property type="entry name" value="NAD(P)-binding Rossmann-fold domains"/>
    <property type="match status" value="1"/>
</dbReference>
<dbReference type="GO" id="GO:0050660">
    <property type="term" value="F:flavin adenine dinucleotide binding"/>
    <property type="evidence" value="ECO:0007669"/>
    <property type="project" value="InterPro"/>
</dbReference>
<reference evidence="7 8" key="1">
    <citation type="submission" date="2018-05" db="EMBL/GenBank/DDBJ databases">
        <title>Genome sequencing and assembly of the regulated plant pathogen Lachnellula willkommii and related sister species for the development of diagnostic species identification markers.</title>
        <authorList>
            <person name="Giroux E."/>
            <person name="Bilodeau G."/>
        </authorList>
    </citation>
    <scope>NUCLEOTIDE SEQUENCE [LARGE SCALE GENOMIC DNA]</scope>
    <source>
        <strain evidence="7 8">CBS 172.35</strain>
    </source>
</reference>
<evidence type="ECO:0000313" key="8">
    <source>
        <dbReference type="Proteomes" id="UP000315522"/>
    </source>
</evidence>
<name>A0A559MCC3_9HELO</name>
<dbReference type="PANTHER" id="PTHR23023">
    <property type="entry name" value="DIMETHYLANILINE MONOOXYGENASE"/>
    <property type="match status" value="1"/>
</dbReference>
<dbReference type="PIRSF" id="PIRSF000332">
    <property type="entry name" value="FMO"/>
    <property type="match status" value="1"/>
</dbReference>
<protein>
    <submittedName>
        <fullName evidence="7">Dimethylaniline monooxygenase [N-oxide-forming]</fullName>
    </submittedName>
</protein>
<evidence type="ECO:0000256" key="4">
    <source>
        <dbReference type="ARBA" id="ARBA00022857"/>
    </source>
</evidence>
<keyword evidence="6" id="KW-0812">Transmembrane</keyword>
<dbReference type="InterPro" id="IPR050346">
    <property type="entry name" value="FMO-like"/>
</dbReference>
<dbReference type="SUPFAM" id="SSF51905">
    <property type="entry name" value="FAD/NAD(P)-binding domain"/>
    <property type="match status" value="1"/>
</dbReference>
<proteinExistence type="inferred from homology"/>
<dbReference type="Proteomes" id="UP000315522">
    <property type="component" value="Unassembled WGS sequence"/>
</dbReference>
<gene>
    <name evidence="7" type="primary">FMO2_0</name>
    <name evidence="7" type="ORF">LAWI1_G005182</name>
</gene>
<comment type="similarity">
    <text evidence="1">Belongs to the FMO family.</text>
</comment>
<dbReference type="AlphaFoldDB" id="A0A559MCC3"/>
<dbReference type="PRINTS" id="PR00370">
    <property type="entry name" value="FMOXYGENASE"/>
</dbReference>
<dbReference type="Pfam" id="PF00743">
    <property type="entry name" value="FMO-like"/>
    <property type="match status" value="2"/>
</dbReference>
<dbReference type="Gene3D" id="3.50.50.60">
    <property type="entry name" value="FAD/NAD(P)-binding domain"/>
    <property type="match status" value="1"/>
</dbReference>
<dbReference type="InterPro" id="IPR000960">
    <property type="entry name" value="Flavin_mOase"/>
</dbReference>
<keyword evidence="8" id="KW-1185">Reference proteome</keyword>
<organism evidence="7 8">
    <name type="scientific">Lachnellula willkommii</name>
    <dbReference type="NCBI Taxonomy" id="215461"/>
    <lineage>
        <taxon>Eukaryota</taxon>
        <taxon>Fungi</taxon>
        <taxon>Dikarya</taxon>
        <taxon>Ascomycota</taxon>
        <taxon>Pezizomycotina</taxon>
        <taxon>Leotiomycetes</taxon>
        <taxon>Helotiales</taxon>
        <taxon>Lachnaceae</taxon>
        <taxon>Lachnellula</taxon>
    </lineage>
</organism>
<feature type="transmembrane region" description="Helical" evidence="6">
    <location>
        <begin position="570"/>
        <end position="594"/>
    </location>
</feature>
<dbReference type="GO" id="GO:0050661">
    <property type="term" value="F:NADP binding"/>
    <property type="evidence" value="ECO:0007669"/>
    <property type="project" value="InterPro"/>
</dbReference>
<keyword evidence="5" id="KW-0560">Oxidoreductase</keyword>
<accession>A0A559MCC3</accession>